<evidence type="ECO:0000313" key="2">
    <source>
        <dbReference type="Proteomes" id="UP001642360"/>
    </source>
</evidence>
<sequence length="79" mass="8611">LLLVLAMSHTHEAFVDGAGDNSHLKSDLLCSQCSKCDSSKCPPTESYSHMTTHDDSLIAAALQSDYANSKDRCLFGTRY</sequence>
<dbReference type="EMBL" id="CAUOFW020005512">
    <property type="protein sequence ID" value="CAK9170516.1"/>
    <property type="molecule type" value="Genomic_DNA"/>
</dbReference>
<gene>
    <name evidence="1" type="ORF">ILEXP_LOCUS40013</name>
</gene>
<comment type="caution">
    <text evidence="1">The sequence shown here is derived from an EMBL/GenBank/DDBJ whole genome shotgun (WGS) entry which is preliminary data.</text>
</comment>
<name>A0ABC8TNJ1_9AQUA</name>
<dbReference type="AlphaFoldDB" id="A0ABC8TNJ1"/>
<evidence type="ECO:0000313" key="1">
    <source>
        <dbReference type="EMBL" id="CAK9170516.1"/>
    </source>
</evidence>
<protein>
    <submittedName>
        <fullName evidence="1">Uncharacterized protein</fullName>
    </submittedName>
</protein>
<organism evidence="1 2">
    <name type="scientific">Ilex paraguariensis</name>
    <name type="common">yerba mate</name>
    <dbReference type="NCBI Taxonomy" id="185542"/>
    <lineage>
        <taxon>Eukaryota</taxon>
        <taxon>Viridiplantae</taxon>
        <taxon>Streptophyta</taxon>
        <taxon>Embryophyta</taxon>
        <taxon>Tracheophyta</taxon>
        <taxon>Spermatophyta</taxon>
        <taxon>Magnoliopsida</taxon>
        <taxon>eudicotyledons</taxon>
        <taxon>Gunneridae</taxon>
        <taxon>Pentapetalae</taxon>
        <taxon>asterids</taxon>
        <taxon>campanulids</taxon>
        <taxon>Aquifoliales</taxon>
        <taxon>Aquifoliaceae</taxon>
        <taxon>Ilex</taxon>
    </lineage>
</organism>
<accession>A0ABC8TNJ1</accession>
<feature type="non-terminal residue" evidence="1">
    <location>
        <position position="1"/>
    </location>
</feature>
<keyword evidence="2" id="KW-1185">Reference proteome</keyword>
<reference evidence="1 2" key="1">
    <citation type="submission" date="2024-02" db="EMBL/GenBank/DDBJ databases">
        <authorList>
            <person name="Vignale AGUSTIN F."/>
            <person name="Sosa J E."/>
            <person name="Modenutti C."/>
        </authorList>
    </citation>
    <scope>NUCLEOTIDE SEQUENCE [LARGE SCALE GENOMIC DNA]</scope>
</reference>
<proteinExistence type="predicted"/>
<dbReference type="Proteomes" id="UP001642360">
    <property type="component" value="Unassembled WGS sequence"/>
</dbReference>